<dbReference type="Proteomes" id="UP000001558">
    <property type="component" value="Chromosome"/>
</dbReference>
<evidence type="ECO:0000256" key="1">
    <source>
        <dbReference type="ARBA" id="ARBA00006534"/>
    </source>
</evidence>
<keyword evidence="2" id="KW-0645">Protease</keyword>
<dbReference type="OrthoDB" id="3373764at2"/>
<protein>
    <submittedName>
        <fullName evidence="5">Peptidase S51, dipeptidase E</fullName>
    </submittedName>
</protein>
<sequence>MTMVLISDLNNAASQAAITSVLSPSVLNQGANKSTSLGYLASGHEPEQNYYLGTQQQYARLGMALSHYLDLEQGYTQAGLDRLLNCQAIHLAGGDTFQFLAQVQKRGLMAEFADYLNRGGILIGLSAGAMLMTPSIACAPLCGDENHLGLSDLNGMGLLPYQFLPHSDLSDGGVALSVRAACLLEAASLAEYPLILCGDEDAVVATKAGLRGFGQPLLFDGVSLMSLV</sequence>
<dbReference type="AlphaFoldDB" id="A3QDI4"/>
<keyword evidence="4" id="KW-0720">Serine protease</keyword>
<dbReference type="CDD" id="cd03146">
    <property type="entry name" value="GAT1_Peptidase_E"/>
    <property type="match status" value="1"/>
</dbReference>
<dbReference type="GO" id="GO:0008236">
    <property type="term" value="F:serine-type peptidase activity"/>
    <property type="evidence" value="ECO:0007669"/>
    <property type="project" value="UniProtKB-KW"/>
</dbReference>
<dbReference type="SUPFAM" id="SSF52317">
    <property type="entry name" value="Class I glutamine amidotransferase-like"/>
    <property type="match status" value="1"/>
</dbReference>
<dbReference type="InterPro" id="IPR005320">
    <property type="entry name" value="Peptidase_S51"/>
</dbReference>
<dbReference type="HOGENOM" id="CLU_103651_0_0_6"/>
<reference evidence="5 6" key="1">
    <citation type="submission" date="2007-03" db="EMBL/GenBank/DDBJ databases">
        <title>Complete sequence of Shewanella loihica PV-4.</title>
        <authorList>
            <consortium name="US DOE Joint Genome Institute"/>
            <person name="Copeland A."/>
            <person name="Lucas S."/>
            <person name="Lapidus A."/>
            <person name="Barry K."/>
            <person name="Detter J.C."/>
            <person name="Glavina del Rio T."/>
            <person name="Hammon N."/>
            <person name="Israni S."/>
            <person name="Dalin E."/>
            <person name="Tice H."/>
            <person name="Pitluck S."/>
            <person name="Chain P."/>
            <person name="Malfatti S."/>
            <person name="Shin M."/>
            <person name="Vergez L."/>
            <person name="Schmutz J."/>
            <person name="Larimer F."/>
            <person name="Land M."/>
            <person name="Hauser L."/>
            <person name="Kyrpides N."/>
            <person name="Mikhailova N."/>
            <person name="Romine M.F."/>
            <person name="Serres G."/>
            <person name="Fredrickson J."/>
            <person name="Tiedje J."/>
            <person name="Richardson P."/>
        </authorList>
    </citation>
    <scope>NUCLEOTIDE SEQUENCE [LARGE SCALE GENOMIC DNA]</scope>
    <source>
        <strain evidence="6">ATCC BAA-1088 / PV-4</strain>
    </source>
</reference>
<dbReference type="KEGG" id="slo:Shew_1665"/>
<dbReference type="Pfam" id="PF03575">
    <property type="entry name" value="Peptidase_S51"/>
    <property type="match status" value="1"/>
</dbReference>
<organism evidence="5 6">
    <name type="scientific">Shewanella loihica (strain ATCC BAA-1088 / PV-4)</name>
    <dbReference type="NCBI Taxonomy" id="323850"/>
    <lineage>
        <taxon>Bacteria</taxon>
        <taxon>Pseudomonadati</taxon>
        <taxon>Pseudomonadota</taxon>
        <taxon>Gammaproteobacteria</taxon>
        <taxon>Alteromonadales</taxon>
        <taxon>Shewanellaceae</taxon>
        <taxon>Shewanella</taxon>
    </lineage>
</organism>
<accession>A3QDI4</accession>
<dbReference type="GO" id="GO:0006508">
    <property type="term" value="P:proteolysis"/>
    <property type="evidence" value="ECO:0007669"/>
    <property type="project" value="UniProtKB-KW"/>
</dbReference>
<gene>
    <name evidence="5" type="ordered locus">Shew_1665</name>
</gene>
<evidence type="ECO:0000256" key="3">
    <source>
        <dbReference type="ARBA" id="ARBA00022801"/>
    </source>
</evidence>
<proteinExistence type="inferred from homology"/>
<evidence type="ECO:0000256" key="4">
    <source>
        <dbReference type="ARBA" id="ARBA00022825"/>
    </source>
</evidence>
<comment type="similarity">
    <text evidence="1">Belongs to the peptidase S51 family.</text>
</comment>
<dbReference type="STRING" id="323850.Shew_1665"/>
<dbReference type="EMBL" id="CP000606">
    <property type="protein sequence ID" value="ABO23532.1"/>
    <property type="molecule type" value="Genomic_DNA"/>
</dbReference>
<name>A3QDI4_SHELP</name>
<dbReference type="Gene3D" id="3.40.50.880">
    <property type="match status" value="1"/>
</dbReference>
<keyword evidence="6" id="KW-1185">Reference proteome</keyword>
<evidence type="ECO:0000313" key="6">
    <source>
        <dbReference type="Proteomes" id="UP000001558"/>
    </source>
</evidence>
<dbReference type="eggNOG" id="COG3340">
    <property type="taxonomic scope" value="Bacteria"/>
</dbReference>
<keyword evidence="3" id="KW-0378">Hydrolase</keyword>
<dbReference type="InterPro" id="IPR029062">
    <property type="entry name" value="Class_I_gatase-like"/>
</dbReference>
<evidence type="ECO:0000313" key="5">
    <source>
        <dbReference type="EMBL" id="ABO23532.1"/>
    </source>
</evidence>
<evidence type="ECO:0000256" key="2">
    <source>
        <dbReference type="ARBA" id="ARBA00022670"/>
    </source>
</evidence>